<evidence type="ECO:0000256" key="1">
    <source>
        <dbReference type="ARBA" id="ARBA00007355"/>
    </source>
</evidence>
<dbReference type="InterPro" id="IPR007763">
    <property type="entry name" value="NDUFA12"/>
</dbReference>
<dbReference type="GO" id="GO:0045271">
    <property type="term" value="C:respiratory chain complex I"/>
    <property type="evidence" value="ECO:0007669"/>
    <property type="project" value="InterPro"/>
</dbReference>
<keyword evidence="3" id="KW-1185">Reference proteome</keyword>
<reference evidence="2" key="1">
    <citation type="journal article" date="2021" name="Mol. Ecol. Resour.">
        <title>Apolygus lucorum genome provides insights into omnivorousness and mesophyll feeding.</title>
        <authorList>
            <person name="Liu Y."/>
            <person name="Liu H."/>
            <person name="Wang H."/>
            <person name="Huang T."/>
            <person name="Liu B."/>
            <person name="Yang B."/>
            <person name="Yin L."/>
            <person name="Li B."/>
            <person name="Zhang Y."/>
            <person name="Zhang S."/>
            <person name="Jiang F."/>
            <person name="Zhang X."/>
            <person name="Ren Y."/>
            <person name="Wang B."/>
            <person name="Wang S."/>
            <person name="Lu Y."/>
            <person name="Wu K."/>
            <person name="Fan W."/>
            <person name="Wang G."/>
        </authorList>
    </citation>
    <scope>NUCLEOTIDE SEQUENCE</scope>
    <source>
        <strain evidence="2">12Hb</strain>
    </source>
</reference>
<dbReference type="PANTHER" id="PTHR32470:SF2">
    <property type="entry name" value="NADH DEHYDROGENASE [UBIQUINONE] 1 ALPHA SUBCOMPLEX ASSEMBLY FACTOR 2"/>
    <property type="match status" value="1"/>
</dbReference>
<dbReference type="PANTHER" id="PTHR32470">
    <property type="entry name" value="ADH DEHYDROGENASE [UBIQUINONE] 1 ALPHA SUBCOMPLEX ASSEMBLY FACTOR 2"/>
    <property type="match status" value="1"/>
</dbReference>
<accession>A0A8S9WTT8</accession>
<dbReference type="GO" id="GO:0032981">
    <property type="term" value="P:mitochondrial respiratory chain complex I assembly"/>
    <property type="evidence" value="ECO:0007669"/>
    <property type="project" value="TreeGrafter"/>
</dbReference>
<evidence type="ECO:0000313" key="2">
    <source>
        <dbReference type="EMBL" id="KAF6199634.1"/>
    </source>
</evidence>
<name>A0A8S9WTT8_APOLU</name>
<dbReference type="AlphaFoldDB" id="A0A8S9WTT8"/>
<dbReference type="GO" id="GO:0005739">
    <property type="term" value="C:mitochondrion"/>
    <property type="evidence" value="ECO:0007669"/>
    <property type="project" value="TreeGrafter"/>
</dbReference>
<dbReference type="OrthoDB" id="10255576at2759"/>
<dbReference type="Proteomes" id="UP000466442">
    <property type="component" value="Unassembled WGS sequence"/>
</dbReference>
<sequence length="183" mass="20567">MAGLVGVLSYDNAGIEWVNIYNMGGQICGELAGNSYLRAMSRGRGLIASVLQNFFNSLKPRQVSGKLIGKDYLGNSYYEVKPPVHSSRSRPSRYYIPKDNDATKFDEPLPAEWEAWLRLRRRDPPSTEEVAQNFQLMSSKKIKALEIDKRHKGTEEDDQVVTGIKNFPSYGEYEKYPGKGPGG</sequence>
<gene>
    <name evidence="2" type="ORF">GE061_005932</name>
</gene>
<evidence type="ECO:0008006" key="4">
    <source>
        <dbReference type="Google" id="ProtNLM"/>
    </source>
</evidence>
<dbReference type="Pfam" id="PF05071">
    <property type="entry name" value="NDUFA12"/>
    <property type="match status" value="1"/>
</dbReference>
<protein>
    <recommendedName>
        <fullName evidence="4">NADH dehydrogenase [ubiquinone] 1 alpha subcomplex assembly factor 2</fullName>
    </recommendedName>
</protein>
<comment type="similarity">
    <text evidence="1">Belongs to the complex I NDUFA12 subunit family.</text>
</comment>
<organism evidence="2 3">
    <name type="scientific">Apolygus lucorum</name>
    <name type="common">Small green plant bug</name>
    <name type="synonym">Lygocoris lucorum</name>
    <dbReference type="NCBI Taxonomy" id="248454"/>
    <lineage>
        <taxon>Eukaryota</taxon>
        <taxon>Metazoa</taxon>
        <taxon>Ecdysozoa</taxon>
        <taxon>Arthropoda</taxon>
        <taxon>Hexapoda</taxon>
        <taxon>Insecta</taxon>
        <taxon>Pterygota</taxon>
        <taxon>Neoptera</taxon>
        <taxon>Paraneoptera</taxon>
        <taxon>Hemiptera</taxon>
        <taxon>Heteroptera</taxon>
        <taxon>Panheteroptera</taxon>
        <taxon>Cimicomorpha</taxon>
        <taxon>Miridae</taxon>
        <taxon>Mirini</taxon>
        <taxon>Apolygus</taxon>
    </lineage>
</organism>
<evidence type="ECO:0000313" key="3">
    <source>
        <dbReference type="Proteomes" id="UP000466442"/>
    </source>
</evidence>
<dbReference type="InterPro" id="IPR052618">
    <property type="entry name" value="ComplexI_NDUFA12"/>
</dbReference>
<proteinExistence type="inferred from homology"/>
<comment type="caution">
    <text evidence="2">The sequence shown here is derived from an EMBL/GenBank/DDBJ whole genome shotgun (WGS) entry which is preliminary data.</text>
</comment>
<dbReference type="EMBL" id="WIXP02000014">
    <property type="protein sequence ID" value="KAF6199634.1"/>
    <property type="molecule type" value="Genomic_DNA"/>
</dbReference>